<evidence type="ECO:0000313" key="3">
    <source>
        <dbReference type="Proteomes" id="UP000285060"/>
    </source>
</evidence>
<dbReference type="VEuPathDB" id="FungiDB:H310_08486"/>
<organism evidence="2 3">
    <name type="scientific">Aphanomyces invadans</name>
    <dbReference type="NCBI Taxonomy" id="157072"/>
    <lineage>
        <taxon>Eukaryota</taxon>
        <taxon>Sar</taxon>
        <taxon>Stramenopiles</taxon>
        <taxon>Oomycota</taxon>
        <taxon>Saprolegniomycetes</taxon>
        <taxon>Saprolegniales</taxon>
        <taxon>Verrucalvaceae</taxon>
        <taxon>Aphanomyces</taxon>
    </lineage>
</organism>
<reference evidence="2 3" key="1">
    <citation type="submission" date="2018-08" db="EMBL/GenBank/DDBJ databases">
        <title>Aphanomyces genome sequencing and annotation.</title>
        <authorList>
            <person name="Minardi D."/>
            <person name="Oidtmann B."/>
            <person name="Van Der Giezen M."/>
            <person name="Studholme D.J."/>
        </authorList>
    </citation>
    <scope>NUCLEOTIDE SEQUENCE [LARGE SCALE GENOMIC DNA]</scope>
    <source>
        <strain evidence="2 3">NJM0002</strain>
    </source>
</reference>
<evidence type="ECO:0000313" key="2">
    <source>
        <dbReference type="EMBL" id="RHY30476.1"/>
    </source>
</evidence>
<sequence length="150" mass="16235">MTRTTFAGWKGGDKSVIELSRAYAQRLEKFVTTTLTPMADLNVWTQVNALQCTGAPGCGWINEEYAIVHTILCQDLLGACLNIALSVFMNALFLLPMAVCGIVLQKRLRAIRGGTYGAMEPPAGGATELTGRQKLEKKLEALTKGQTTTL</sequence>
<evidence type="ECO:0000256" key="1">
    <source>
        <dbReference type="SAM" id="Phobius"/>
    </source>
</evidence>
<comment type="caution">
    <text evidence="2">The sequence shown here is derived from an EMBL/GenBank/DDBJ whole genome shotgun (WGS) entry which is preliminary data.</text>
</comment>
<name>A0A3R6YZT0_9STRA</name>
<keyword evidence="1" id="KW-0812">Transmembrane</keyword>
<dbReference type="Proteomes" id="UP000285060">
    <property type="component" value="Unassembled WGS sequence"/>
</dbReference>
<keyword evidence="3" id="KW-1185">Reference proteome</keyword>
<protein>
    <submittedName>
        <fullName evidence="2">Uncharacterized protein</fullName>
    </submittedName>
</protein>
<keyword evidence="1" id="KW-1133">Transmembrane helix</keyword>
<dbReference type="AlphaFoldDB" id="A0A3R6YZT0"/>
<accession>A0A3R6YZT0</accession>
<dbReference type="EMBL" id="QUSY01000311">
    <property type="protein sequence ID" value="RHY30476.1"/>
    <property type="molecule type" value="Genomic_DNA"/>
</dbReference>
<proteinExistence type="predicted"/>
<keyword evidence="1" id="KW-0472">Membrane</keyword>
<feature type="transmembrane region" description="Helical" evidence="1">
    <location>
        <begin position="83"/>
        <end position="104"/>
    </location>
</feature>
<gene>
    <name evidence="2" type="ORF">DYB32_004287</name>
</gene>